<reference evidence="1" key="1">
    <citation type="submission" date="2024-02" db="EMBL/GenBank/DDBJ databases">
        <title>Sediminibacterium planktonica sp. nov. and Sediminibacterium longus sp. nov., isolated from surface lake and river water.</title>
        <authorList>
            <person name="Watanabe K."/>
            <person name="Takemine S."/>
            <person name="Ishii Y."/>
            <person name="Ogata Y."/>
            <person name="Shindo C."/>
            <person name="Suda W."/>
        </authorList>
    </citation>
    <scope>NUCLEOTIDE SEQUENCE</scope>
    <source>
        <strain evidence="1">KACHI17</strain>
    </source>
</reference>
<gene>
    <name evidence="1" type="ORF">KACHI17_17770</name>
</gene>
<dbReference type="InterPro" id="IPR029058">
    <property type="entry name" value="AB_hydrolase_fold"/>
</dbReference>
<dbReference type="PANTHER" id="PTHR48098:SF3">
    <property type="entry name" value="IRON(III) ENTEROBACTIN ESTERASE"/>
    <property type="match status" value="1"/>
</dbReference>
<dbReference type="AlphaFoldDB" id="A0AAT9GJV0"/>
<organism evidence="1">
    <name type="scientific">Sediminibacterium sp. KACHI17</name>
    <dbReference type="NCBI Taxonomy" id="1751071"/>
    <lineage>
        <taxon>Bacteria</taxon>
        <taxon>Pseudomonadati</taxon>
        <taxon>Bacteroidota</taxon>
        <taxon>Chitinophagia</taxon>
        <taxon>Chitinophagales</taxon>
        <taxon>Chitinophagaceae</taxon>
        <taxon>Sediminibacterium</taxon>
    </lineage>
</organism>
<dbReference type="InterPro" id="IPR050583">
    <property type="entry name" value="Mycobacterial_A85_antigen"/>
</dbReference>
<dbReference type="InterPro" id="IPR000801">
    <property type="entry name" value="Esterase-like"/>
</dbReference>
<proteinExistence type="predicted"/>
<accession>A0AAT9GJV0</accession>
<evidence type="ECO:0000313" key="1">
    <source>
        <dbReference type="EMBL" id="BFG70896.1"/>
    </source>
</evidence>
<sequence length="487" mass="54322">MKQILTLLILLLLGTQAWTQVQIRVLTDPSLKKTYTGKLYIFTQSDTAKRIPNNPDPSQAMFAWMVKDVKDEITVSTDQASSSYFPNGLTALRPGYYKIAGILDTDFEERGTFNAGNIYARKEVLLYVDEQGKGTATIAFTSFIASRVLRETDQVKEVVVKSKLLSDFRKKDIFIKAAVRLPASYKNDSTRSYPVVFVIPGWGGTHYDMQGSMPVRRYGMDMGKDKIFVYLNPETQSPFGLHAFVDSRVNGPWGKALVEELIPHLENKYRIVKDAGQRFLMGQSTGGYGSLWLQLNYPDAFGGCWSVSPDPVDFTSFIGINLYEKNVNLYTNQEGKERGIFLMQGVPTMTTRVMAAVENFTGDGEQLQAFEAEFGVPDKNGRPKQVYDHTTGKVDVAVVKSWEPYDLGKFIQRNASKLSGKINGKVHVYAGAADNFLLNEAVAAFAQKAAMVKVPVTTELIPGADHWSIWSEAFTKRVVAEIDAKIK</sequence>
<name>A0AAT9GJV0_9BACT</name>
<dbReference type="Pfam" id="PF00756">
    <property type="entry name" value="Esterase"/>
    <property type="match status" value="1"/>
</dbReference>
<dbReference type="Gene3D" id="3.40.50.1820">
    <property type="entry name" value="alpha/beta hydrolase"/>
    <property type="match status" value="1"/>
</dbReference>
<dbReference type="RefSeq" id="WP_353548534.1">
    <property type="nucleotide sequence ID" value="NZ_AP029612.1"/>
</dbReference>
<dbReference type="EMBL" id="AP029612">
    <property type="protein sequence ID" value="BFG70896.1"/>
    <property type="molecule type" value="Genomic_DNA"/>
</dbReference>
<protein>
    <recommendedName>
        <fullName evidence="2">Esterase</fullName>
    </recommendedName>
</protein>
<dbReference type="PANTHER" id="PTHR48098">
    <property type="entry name" value="ENTEROCHELIN ESTERASE-RELATED"/>
    <property type="match status" value="1"/>
</dbReference>
<evidence type="ECO:0008006" key="2">
    <source>
        <dbReference type="Google" id="ProtNLM"/>
    </source>
</evidence>
<dbReference type="SUPFAM" id="SSF53474">
    <property type="entry name" value="alpha/beta-Hydrolases"/>
    <property type="match status" value="1"/>
</dbReference>